<dbReference type="GO" id="GO:0006260">
    <property type="term" value="P:DNA replication"/>
    <property type="evidence" value="ECO:0007669"/>
    <property type="project" value="UniProtKB-KW"/>
</dbReference>
<dbReference type="InterPro" id="IPR043128">
    <property type="entry name" value="Rev_trsase/Diguanyl_cyclase"/>
</dbReference>
<reference evidence="7 8" key="1">
    <citation type="submission" date="2019-04" db="EMBL/GenBank/DDBJ databases">
        <title>In vitro growth and metabolic characteristics of meat-borne Lactobacillus algidus strains.</title>
        <authorList>
            <person name="Sade E."/>
            <person name="Per J."/>
            <person name="Tytti H."/>
            <person name="Johanna B.K."/>
        </authorList>
    </citation>
    <scope>NUCLEOTIDE SEQUENCE [LARGE SCALE GENOMIC DNA]</scope>
    <source>
        <strain evidence="7 8">LTS37-1</strain>
    </source>
</reference>
<protein>
    <submittedName>
        <fullName evidence="7">Type VI secretion protein ImpB</fullName>
    </submittedName>
</protein>
<evidence type="ECO:0000256" key="5">
    <source>
        <dbReference type="ARBA" id="ARBA00022932"/>
    </source>
</evidence>
<dbReference type="AlphaFoldDB" id="A0A5C6MC25"/>
<dbReference type="InterPro" id="IPR017961">
    <property type="entry name" value="DNA_pol_Y-fam_little_finger"/>
</dbReference>
<dbReference type="Gene3D" id="3.30.1490.100">
    <property type="entry name" value="DNA polymerase, Y-family, little finger domain"/>
    <property type="match status" value="1"/>
</dbReference>
<organism evidence="7 8">
    <name type="scientific">Dellaglioa algida</name>
    <dbReference type="NCBI Taxonomy" id="105612"/>
    <lineage>
        <taxon>Bacteria</taxon>
        <taxon>Bacillati</taxon>
        <taxon>Bacillota</taxon>
        <taxon>Bacilli</taxon>
        <taxon>Lactobacillales</taxon>
        <taxon>Lactobacillaceae</taxon>
        <taxon>Dellaglioa</taxon>
    </lineage>
</organism>
<dbReference type="SUPFAM" id="SSF100879">
    <property type="entry name" value="Lesion bypass DNA polymerase (Y-family), little finger domain"/>
    <property type="match status" value="1"/>
</dbReference>
<keyword evidence="5" id="KW-0239">DNA-directed DNA polymerase</keyword>
<dbReference type="PANTHER" id="PTHR11076:SF35">
    <property type="entry name" value="DNA REPAIR PROTEIN HOMOLOG YOBH"/>
    <property type="match status" value="1"/>
</dbReference>
<gene>
    <name evidence="7" type="ORF">LABALGLTS371_13940</name>
</gene>
<evidence type="ECO:0000256" key="3">
    <source>
        <dbReference type="ARBA" id="ARBA00022695"/>
    </source>
</evidence>
<keyword evidence="2" id="KW-0515">Mutator protein</keyword>
<proteinExistence type="inferred from homology"/>
<dbReference type="Gene3D" id="3.40.1170.60">
    <property type="match status" value="1"/>
</dbReference>
<keyword evidence="3" id="KW-0548">Nucleotidyltransferase</keyword>
<sequence>MYNYGNEPRRVIFMIDSKSFYASVESVARGLNPLRSVLVVMSTAENTGSGLVLAASPMAKKLFGISNVTRAKSVPIHDERLVIAPPRMNLYIEENIKINKVFQQFASDDDIHPYSIDESIIDMTTSWKLFGNSPYEVARKIQLAVKKETGIYTTVGIGDNPVLAKFALDIEAKRNHSLIAEWHYEDVPDKLWPITEFENIWSIGQQTTKKLKSWKFNSMYDLAHSNPYELKARLGVVGSQLFALSWGIDRSIIHEKYTPKEKSYGNSQVLPKDYVIQSEIEVVIREIAEQVAARLRAHHKSATVINLGIGFSLAETTDSTRSRPGFGISMKIDPTNSNLELTNHVLRLFRKRWHHESLRHISISCGNLIDDNAQQLDIFDTKDDELKNHILDHTIDDIRKKYGFNSLVKLSSKSKGATAIGRAGLVGGHAGGNAYD</sequence>
<comment type="caution">
    <text evidence="7">The sequence shown here is derived from an EMBL/GenBank/DDBJ whole genome shotgun (WGS) entry which is preliminary data.</text>
</comment>
<dbReference type="PROSITE" id="PS50173">
    <property type="entry name" value="UMUC"/>
    <property type="match status" value="1"/>
</dbReference>
<dbReference type="InterPro" id="IPR001126">
    <property type="entry name" value="UmuC"/>
</dbReference>
<evidence type="ECO:0000256" key="1">
    <source>
        <dbReference type="ARBA" id="ARBA00010945"/>
    </source>
</evidence>
<dbReference type="SUPFAM" id="SSF56672">
    <property type="entry name" value="DNA/RNA polymerases"/>
    <property type="match status" value="1"/>
</dbReference>
<accession>A0A5C6MC25</accession>
<dbReference type="GO" id="GO:0003684">
    <property type="term" value="F:damaged DNA binding"/>
    <property type="evidence" value="ECO:0007669"/>
    <property type="project" value="InterPro"/>
</dbReference>
<evidence type="ECO:0000313" key="7">
    <source>
        <dbReference type="EMBL" id="TWW10401.1"/>
    </source>
</evidence>
<dbReference type="GO" id="GO:0009432">
    <property type="term" value="P:SOS response"/>
    <property type="evidence" value="ECO:0007669"/>
    <property type="project" value="TreeGrafter"/>
</dbReference>
<feature type="domain" description="UmuC" evidence="6">
    <location>
        <begin position="12"/>
        <end position="204"/>
    </location>
</feature>
<dbReference type="Gene3D" id="1.10.150.20">
    <property type="entry name" value="5' to 3' exonuclease, C-terminal subdomain"/>
    <property type="match status" value="1"/>
</dbReference>
<dbReference type="GO" id="GO:0042276">
    <property type="term" value="P:error-prone translesion synthesis"/>
    <property type="evidence" value="ECO:0007669"/>
    <property type="project" value="TreeGrafter"/>
</dbReference>
<dbReference type="CDD" id="cd01700">
    <property type="entry name" value="PolY_Pol_V_umuC"/>
    <property type="match status" value="1"/>
</dbReference>
<dbReference type="InterPro" id="IPR043502">
    <property type="entry name" value="DNA/RNA_pol_sf"/>
</dbReference>
<keyword evidence="4" id="KW-0235">DNA replication</keyword>
<dbReference type="Pfam" id="PF11799">
    <property type="entry name" value="IMS_C"/>
    <property type="match status" value="1"/>
</dbReference>
<evidence type="ECO:0000256" key="4">
    <source>
        <dbReference type="ARBA" id="ARBA00022705"/>
    </source>
</evidence>
<name>A0A5C6MC25_9LACO</name>
<evidence type="ECO:0000256" key="2">
    <source>
        <dbReference type="ARBA" id="ARBA00022457"/>
    </source>
</evidence>
<dbReference type="RefSeq" id="WP_146303150.1">
    <property type="nucleotide sequence ID" value="NZ_JANXKU010000009.1"/>
</dbReference>
<dbReference type="PANTHER" id="PTHR11076">
    <property type="entry name" value="DNA REPAIR POLYMERASE UMUC / TRANSFERASE FAMILY MEMBER"/>
    <property type="match status" value="1"/>
</dbReference>
<dbReference type="Pfam" id="PF00817">
    <property type="entry name" value="IMS"/>
    <property type="match status" value="1"/>
</dbReference>
<dbReference type="InterPro" id="IPR050116">
    <property type="entry name" value="DNA_polymerase-Y"/>
</dbReference>
<keyword evidence="5" id="KW-0808">Transferase</keyword>
<dbReference type="InterPro" id="IPR036775">
    <property type="entry name" value="DNA_pol_Y-fam_lit_finger_sf"/>
</dbReference>
<dbReference type="GO" id="GO:0003887">
    <property type="term" value="F:DNA-directed DNA polymerase activity"/>
    <property type="evidence" value="ECO:0007669"/>
    <property type="project" value="UniProtKB-KW"/>
</dbReference>
<dbReference type="Gene3D" id="3.30.70.270">
    <property type="match status" value="1"/>
</dbReference>
<comment type="similarity">
    <text evidence="1">Belongs to the DNA polymerase type-Y family.</text>
</comment>
<dbReference type="Proteomes" id="UP000321659">
    <property type="component" value="Unassembled WGS sequence"/>
</dbReference>
<evidence type="ECO:0000313" key="8">
    <source>
        <dbReference type="Proteomes" id="UP000321659"/>
    </source>
</evidence>
<dbReference type="GO" id="GO:0006281">
    <property type="term" value="P:DNA repair"/>
    <property type="evidence" value="ECO:0007669"/>
    <property type="project" value="InterPro"/>
</dbReference>
<dbReference type="EMBL" id="SRRQ01000013">
    <property type="protein sequence ID" value="TWW10401.1"/>
    <property type="molecule type" value="Genomic_DNA"/>
</dbReference>
<evidence type="ECO:0000259" key="6">
    <source>
        <dbReference type="PROSITE" id="PS50173"/>
    </source>
</evidence>
<dbReference type="GO" id="GO:0005829">
    <property type="term" value="C:cytosol"/>
    <property type="evidence" value="ECO:0007669"/>
    <property type="project" value="TreeGrafter"/>
</dbReference>